<name>A0AAD7BHY4_9AGAR</name>
<protein>
    <recommendedName>
        <fullName evidence="12">t-SNARE coiled-coil homology domain-containing protein</fullName>
    </recommendedName>
</protein>
<dbReference type="GO" id="GO:0015031">
    <property type="term" value="P:protein transport"/>
    <property type="evidence" value="ECO:0007669"/>
    <property type="project" value="UniProtKB-KW"/>
</dbReference>
<dbReference type="EMBL" id="JARKIF010000016">
    <property type="protein sequence ID" value="KAJ7621409.1"/>
    <property type="molecule type" value="Genomic_DNA"/>
</dbReference>
<dbReference type="PANTHER" id="PTHR12791">
    <property type="entry name" value="GOLGI SNARE BET1-RELATED"/>
    <property type="match status" value="1"/>
</dbReference>
<feature type="transmembrane region" description="Helical" evidence="9">
    <location>
        <begin position="102"/>
        <end position="120"/>
    </location>
</feature>
<reference evidence="10" key="1">
    <citation type="submission" date="2023-03" db="EMBL/GenBank/DDBJ databases">
        <title>Massive genome expansion in bonnet fungi (Mycena s.s.) driven by repeated elements and novel gene families across ecological guilds.</title>
        <authorList>
            <consortium name="Lawrence Berkeley National Laboratory"/>
            <person name="Harder C.B."/>
            <person name="Miyauchi S."/>
            <person name="Viragh M."/>
            <person name="Kuo A."/>
            <person name="Thoen E."/>
            <person name="Andreopoulos B."/>
            <person name="Lu D."/>
            <person name="Skrede I."/>
            <person name="Drula E."/>
            <person name="Henrissat B."/>
            <person name="Morin E."/>
            <person name="Kohler A."/>
            <person name="Barry K."/>
            <person name="LaButti K."/>
            <person name="Morin E."/>
            <person name="Salamov A."/>
            <person name="Lipzen A."/>
            <person name="Mereny Z."/>
            <person name="Hegedus B."/>
            <person name="Baldrian P."/>
            <person name="Stursova M."/>
            <person name="Weitz H."/>
            <person name="Taylor A."/>
            <person name="Grigoriev I.V."/>
            <person name="Nagy L.G."/>
            <person name="Martin F."/>
            <person name="Kauserud H."/>
        </authorList>
    </citation>
    <scope>NUCLEOTIDE SEQUENCE</scope>
    <source>
        <strain evidence="10">9284</strain>
    </source>
</reference>
<evidence type="ECO:0000256" key="4">
    <source>
        <dbReference type="ARBA" id="ARBA00022927"/>
    </source>
</evidence>
<evidence type="ECO:0000313" key="11">
    <source>
        <dbReference type="Proteomes" id="UP001221142"/>
    </source>
</evidence>
<organism evidence="10 11">
    <name type="scientific">Roridomyces roridus</name>
    <dbReference type="NCBI Taxonomy" id="1738132"/>
    <lineage>
        <taxon>Eukaryota</taxon>
        <taxon>Fungi</taxon>
        <taxon>Dikarya</taxon>
        <taxon>Basidiomycota</taxon>
        <taxon>Agaricomycotina</taxon>
        <taxon>Agaricomycetes</taxon>
        <taxon>Agaricomycetidae</taxon>
        <taxon>Agaricales</taxon>
        <taxon>Marasmiineae</taxon>
        <taxon>Mycenaceae</taxon>
        <taxon>Roridomyces</taxon>
    </lineage>
</organism>
<dbReference type="Proteomes" id="UP001221142">
    <property type="component" value="Unassembled WGS sequence"/>
</dbReference>
<dbReference type="AlphaFoldDB" id="A0AAD7BHY4"/>
<evidence type="ECO:0000256" key="9">
    <source>
        <dbReference type="SAM" id="Phobius"/>
    </source>
</evidence>
<sequence length="131" mass="14397">MSSSRDRVEDTYEAQNDQRLDELHSKIRTLRGVSPISPTHSCLLTKALQVTTDINNDVERQNLMLDDTGDRFNSFGASLSQSARRAGAAFGIGNGGLKTWRVALFVVGFFLAFLVVRKLFSLWSSSSGPTA</sequence>
<evidence type="ECO:0000256" key="3">
    <source>
        <dbReference type="ARBA" id="ARBA00022692"/>
    </source>
</evidence>
<evidence type="ECO:0008006" key="12">
    <source>
        <dbReference type="Google" id="ProtNLM"/>
    </source>
</evidence>
<evidence type="ECO:0000256" key="7">
    <source>
        <dbReference type="ARBA" id="ARBA00023136"/>
    </source>
</evidence>
<dbReference type="InterPro" id="IPR039899">
    <property type="entry name" value="BET1_SNARE"/>
</dbReference>
<evidence type="ECO:0000256" key="8">
    <source>
        <dbReference type="ARBA" id="ARBA00046280"/>
    </source>
</evidence>
<keyword evidence="6" id="KW-0333">Golgi apparatus</keyword>
<comment type="caution">
    <text evidence="10">The sequence shown here is derived from an EMBL/GenBank/DDBJ whole genome shotgun (WGS) entry which is preliminary data.</text>
</comment>
<proteinExistence type="predicted"/>
<keyword evidence="3 9" id="KW-0812">Transmembrane</keyword>
<keyword evidence="7 9" id="KW-0472">Membrane</keyword>
<evidence type="ECO:0000313" key="10">
    <source>
        <dbReference type="EMBL" id="KAJ7621409.1"/>
    </source>
</evidence>
<keyword evidence="2" id="KW-0813">Transport</keyword>
<dbReference type="GO" id="GO:0000139">
    <property type="term" value="C:Golgi membrane"/>
    <property type="evidence" value="ECO:0007669"/>
    <property type="project" value="UniProtKB-SubCell"/>
</dbReference>
<evidence type="ECO:0000256" key="6">
    <source>
        <dbReference type="ARBA" id="ARBA00023034"/>
    </source>
</evidence>
<keyword evidence="11" id="KW-1185">Reference proteome</keyword>
<gene>
    <name evidence="10" type="ORF">FB45DRAFT_140863</name>
</gene>
<evidence type="ECO:0000256" key="1">
    <source>
        <dbReference type="ARBA" id="ARBA00004394"/>
    </source>
</evidence>
<dbReference type="CDD" id="cd15853">
    <property type="entry name" value="SNARE_Bet1"/>
    <property type="match status" value="1"/>
</dbReference>
<keyword evidence="5 9" id="KW-1133">Transmembrane helix</keyword>
<accession>A0AAD7BHY4</accession>
<evidence type="ECO:0000256" key="2">
    <source>
        <dbReference type="ARBA" id="ARBA00022448"/>
    </source>
</evidence>
<comment type="subcellular location">
    <subcellularLocation>
        <location evidence="8">Endomembrane system</location>
        <topology evidence="8">Single-pass type IV membrane protein</topology>
    </subcellularLocation>
    <subcellularLocation>
        <location evidence="1">Golgi apparatus membrane</location>
    </subcellularLocation>
</comment>
<evidence type="ECO:0000256" key="5">
    <source>
        <dbReference type="ARBA" id="ARBA00022989"/>
    </source>
</evidence>
<keyword evidence="4" id="KW-0653">Protein transport</keyword>